<evidence type="ECO:0000259" key="1">
    <source>
        <dbReference type="Pfam" id="PF24390"/>
    </source>
</evidence>
<feature type="domain" description="PRTase-CE" evidence="1">
    <location>
        <begin position="27"/>
        <end position="298"/>
    </location>
</feature>
<accession>A0A3E5DY92</accession>
<sequence>MIEETKQRLGFYRKMQLWPIANELDYENWLDNFQSKEDKEIVSQILDNFIYIPDTLVNQMLQTVIGYCGYFFSSVDPTWTYDSFKNNCWYSFIQGEGEDDVTDSGYIFPRKLRDEADIPANRIMSFEKLIKKLEENESNPQNVILVDDFVGSGAQTDHTWNHVRCGTKLMTLGEHCQANHHHIVYAPLVVNVEGFERIKRKCMGLHLEYVHLLTPEYSLLIKDSVFWKGNEQKYNTFMNMLDRIADDEGIPQTYGGHQNDKWGFGAQGLALAFSHGIPDACPAFFYWNTETWKPLKKRYYHR</sequence>
<evidence type="ECO:0000313" key="3">
    <source>
        <dbReference type="Proteomes" id="UP000283872"/>
    </source>
</evidence>
<organism evidence="2 3">
    <name type="scientific">Segatella copri</name>
    <dbReference type="NCBI Taxonomy" id="165179"/>
    <lineage>
        <taxon>Bacteria</taxon>
        <taxon>Pseudomonadati</taxon>
        <taxon>Bacteroidota</taxon>
        <taxon>Bacteroidia</taxon>
        <taxon>Bacteroidales</taxon>
        <taxon>Prevotellaceae</taxon>
        <taxon>Segatella</taxon>
    </lineage>
</organism>
<dbReference type="Pfam" id="PF24390">
    <property type="entry name" value="PRTase-CE"/>
    <property type="match status" value="1"/>
</dbReference>
<proteinExistence type="predicted"/>
<comment type="caution">
    <text evidence="2">The sequence shown here is derived from an EMBL/GenBank/DDBJ whole genome shotgun (WGS) entry which is preliminary data.</text>
</comment>
<dbReference type="RefSeq" id="WP_117587416.1">
    <property type="nucleotide sequence ID" value="NZ_QRVA01000023.1"/>
</dbReference>
<evidence type="ECO:0000313" key="2">
    <source>
        <dbReference type="EMBL" id="RGS14809.1"/>
    </source>
</evidence>
<dbReference type="EMBL" id="QRVA01000023">
    <property type="protein sequence ID" value="RGS14809.1"/>
    <property type="molecule type" value="Genomic_DNA"/>
</dbReference>
<gene>
    <name evidence="2" type="ORF">DWY11_09720</name>
</gene>
<reference evidence="2 3" key="1">
    <citation type="submission" date="2018-08" db="EMBL/GenBank/DDBJ databases">
        <title>A genome reference for cultivated species of the human gut microbiota.</title>
        <authorList>
            <person name="Zou Y."/>
            <person name="Xue W."/>
            <person name="Luo G."/>
        </authorList>
    </citation>
    <scope>NUCLEOTIDE SEQUENCE [LARGE SCALE GENOMIC DNA]</scope>
    <source>
        <strain evidence="2 3">AF24-12</strain>
    </source>
</reference>
<dbReference type="Proteomes" id="UP000283872">
    <property type="component" value="Unassembled WGS sequence"/>
</dbReference>
<dbReference type="AlphaFoldDB" id="A0A3E5DY92"/>
<name>A0A3E5DY92_9BACT</name>
<dbReference type="InterPro" id="IPR056920">
    <property type="entry name" value="PRTase-CE"/>
</dbReference>
<protein>
    <recommendedName>
        <fullName evidence="1">PRTase-CE domain-containing protein</fullName>
    </recommendedName>
</protein>